<dbReference type="AlphaFoldDB" id="A0A369T6F9"/>
<proteinExistence type="predicted"/>
<keyword evidence="1" id="KW-1133">Transmembrane helix</keyword>
<evidence type="ECO:0008006" key="4">
    <source>
        <dbReference type="Google" id="ProtNLM"/>
    </source>
</evidence>
<protein>
    <recommendedName>
        <fullName evidence="4">Bile acid:sodium symporter</fullName>
    </recommendedName>
</protein>
<dbReference type="Gene3D" id="1.20.1530.20">
    <property type="match status" value="1"/>
</dbReference>
<evidence type="ECO:0000256" key="1">
    <source>
        <dbReference type="SAM" id="Phobius"/>
    </source>
</evidence>
<feature type="transmembrane region" description="Helical" evidence="1">
    <location>
        <begin position="42"/>
        <end position="60"/>
    </location>
</feature>
<feature type="transmembrane region" description="Helical" evidence="1">
    <location>
        <begin position="286"/>
        <end position="308"/>
    </location>
</feature>
<feature type="transmembrane region" description="Helical" evidence="1">
    <location>
        <begin position="131"/>
        <end position="154"/>
    </location>
</feature>
<accession>A0A369T6F9</accession>
<feature type="transmembrane region" description="Helical" evidence="1">
    <location>
        <begin position="104"/>
        <end position="124"/>
    </location>
</feature>
<feature type="transmembrane region" description="Helical" evidence="1">
    <location>
        <begin position="258"/>
        <end position="280"/>
    </location>
</feature>
<keyword evidence="3" id="KW-1185">Reference proteome</keyword>
<feature type="transmembrane region" description="Helical" evidence="1">
    <location>
        <begin position="72"/>
        <end position="92"/>
    </location>
</feature>
<sequence length="313" mass="32775">MRLIASVDALLGFLGAHATRVLFVGIFLGLAVPPLAAIVRPALTPSVLIMMSALLLRIDWSEMAEYARRPMLATILTAWLLLGAPLAMWLVLGPVRPPEALGTAMVLMAAAPPILTSAAIAVLLGLDGALAIVTGLAATLLVPFTLPPLALLLLGLDLQIGAAAFSLRLGAIVLPAFSAAALIRRLAGNQRVAAHARQIDGIVVAAMLVFAIGVMNGVTETLIERPSVVALWLFASFVANPGLQLVGILAFSWLGRKGALTVGLLSGNCNMGLLLATMPADSEFDVLLFFAVGQFPIFMLPAILLPIYRKILT</sequence>
<feature type="transmembrane region" description="Helical" evidence="1">
    <location>
        <begin position="202"/>
        <end position="223"/>
    </location>
</feature>
<dbReference type="InterPro" id="IPR038770">
    <property type="entry name" value="Na+/solute_symporter_sf"/>
</dbReference>
<name>A0A369T6F9_9PROT</name>
<reference evidence="2 3" key="1">
    <citation type="submission" date="2018-07" db="EMBL/GenBank/DDBJ databases">
        <title>Venubactetium sediminum gen. nov., sp. nov., isolated from a marine solar saltern.</title>
        <authorList>
            <person name="Wang S."/>
        </authorList>
    </citation>
    <scope>NUCLEOTIDE SEQUENCE [LARGE SCALE GENOMIC DNA]</scope>
    <source>
        <strain evidence="2 3">WD2A32</strain>
    </source>
</reference>
<keyword evidence="1" id="KW-0472">Membrane</keyword>
<dbReference type="EMBL" id="QPMH01000018">
    <property type="protein sequence ID" value="RDD60911.1"/>
    <property type="molecule type" value="Genomic_DNA"/>
</dbReference>
<dbReference type="RefSeq" id="WP_114583176.1">
    <property type="nucleotide sequence ID" value="NZ_QPMH01000018.1"/>
</dbReference>
<comment type="caution">
    <text evidence="2">The sequence shown here is derived from an EMBL/GenBank/DDBJ whole genome shotgun (WGS) entry which is preliminary data.</text>
</comment>
<gene>
    <name evidence="2" type="ORF">DRB17_15745</name>
</gene>
<organism evidence="2 3">
    <name type="scientific">Ferruginivarius sediminum</name>
    <dbReference type="NCBI Taxonomy" id="2661937"/>
    <lineage>
        <taxon>Bacteria</taxon>
        <taxon>Pseudomonadati</taxon>
        <taxon>Pseudomonadota</taxon>
        <taxon>Alphaproteobacteria</taxon>
        <taxon>Rhodospirillales</taxon>
        <taxon>Rhodospirillaceae</taxon>
        <taxon>Ferruginivarius</taxon>
    </lineage>
</organism>
<feature type="transmembrane region" description="Helical" evidence="1">
    <location>
        <begin position="160"/>
        <end position="182"/>
    </location>
</feature>
<evidence type="ECO:0000313" key="2">
    <source>
        <dbReference type="EMBL" id="RDD60911.1"/>
    </source>
</evidence>
<evidence type="ECO:0000313" key="3">
    <source>
        <dbReference type="Proteomes" id="UP000253941"/>
    </source>
</evidence>
<dbReference type="Proteomes" id="UP000253941">
    <property type="component" value="Unassembled WGS sequence"/>
</dbReference>
<keyword evidence="1" id="KW-0812">Transmembrane</keyword>
<feature type="transmembrane region" description="Helical" evidence="1">
    <location>
        <begin position="229"/>
        <end position="251"/>
    </location>
</feature>